<name>A0A6S7FXW0_PARCT</name>
<dbReference type="EMBL" id="CACRXK020000825">
    <property type="protein sequence ID" value="CAB3985084.1"/>
    <property type="molecule type" value="Genomic_DNA"/>
</dbReference>
<evidence type="ECO:0000313" key="2">
    <source>
        <dbReference type="Proteomes" id="UP001152795"/>
    </source>
</evidence>
<accession>A0A6S7FXW0</accession>
<evidence type="ECO:0000313" key="1">
    <source>
        <dbReference type="EMBL" id="CAB3985084.1"/>
    </source>
</evidence>
<reference evidence="1" key="1">
    <citation type="submission" date="2020-04" db="EMBL/GenBank/DDBJ databases">
        <authorList>
            <person name="Alioto T."/>
            <person name="Alioto T."/>
            <person name="Gomez Garrido J."/>
        </authorList>
    </citation>
    <scope>NUCLEOTIDE SEQUENCE</scope>
    <source>
        <strain evidence="1">A484AB</strain>
    </source>
</reference>
<organism evidence="1 2">
    <name type="scientific">Paramuricea clavata</name>
    <name type="common">Red gorgonian</name>
    <name type="synonym">Violescent sea-whip</name>
    <dbReference type="NCBI Taxonomy" id="317549"/>
    <lineage>
        <taxon>Eukaryota</taxon>
        <taxon>Metazoa</taxon>
        <taxon>Cnidaria</taxon>
        <taxon>Anthozoa</taxon>
        <taxon>Octocorallia</taxon>
        <taxon>Malacalcyonacea</taxon>
        <taxon>Plexauridae</taxon>
        <taxon>Paramuricea</taxon>
    </lineage>
</organism>
<protein>
    <submittedName>
        <fullName evidence="1">Uncharacterized protein</fullName>
    </submittedName>
</protein>
<proteinExistence type="predicted"/>
<gene>
    <name evidence="1" type="ORF">PACLA_8A036519</name>
</gene>
<keyword evidence="2" id="KW-1185">Reference proteome</keyword>
<dbReference type="OrthoDB" id="10234324at2759"/>
<sequence>MLRAKTQKSHISRYPLMNCSYRDFRLDNLKSHLKSRRHKITNVEVINKIFGIIRSNSLPSDHLLRVQNGDVVQVSVDLQREESMSSVPIAQSENAVANTARWTTAQNVNADQEVSGGSEPMTDQTDVELLQPAVTTESSNKQMQSLTELVVSLNAAIRKININERDMKTVLQQTKSVLENKLSEMEQHMEEADNIVSNVNNASQSLVQLQMKYPWLQVKLRQPPTPPAGACSLCQRHNVQIRSHRDYSSMQNWVDCSVVLDSNHRAQKITSHKQSECHKICVSAEEKRKRNAIQSSFLINKQRENEVTERFLLRCYGLIQCHVAYNRYPYMSYLHHLQGVEVGNRHLTDMAMASATDCIYDVQLRSLIKYTVKYTVFDTVLFNQVHCLQHCHLSMDKVTAEHVTRQVINIRMLDNDGEPVCINGNQSVISQHEDPLPEYTQSLGDTPVADHASDARGVFCHVLDFLKKYLKMSKETISKSVTSSSTDCKAFYAGDIQGWQRLWKVKFNCAHLHFTDRAHKLESMVGKI</sequence>
<dbReference type="AlphaFoldDB" id="A0A6S7FXW0"/>
<comment type="caution">
    <text evidence="1">The sequence shown here is derived from an EMBL/GenBank/DDBJ whole genome shotgun (WGS) entry which is preliminary data.</text>
</comment>
<dbReference type="Proteomes" id="UP001152795">
    <property type="component" value="Unassembled WGS sequence"/>
</dbReference>